<protein>
    <submittedName>
        <fullName evidence="9">TAM domain methyltransferase</fullName>
    </submittedName>
</protein>
<evidence type="ECO:0000313" key="9">
    <source>
        <dbReference type="EMBL" id="KAG7050713.1"/>
    </source>
</evidence>
<dbReference type="InterPro" id="IPR052337">
    <property type="entry name" value="SAT4-like"/>
</dbReference>
<feature type="transmembrane region" description="Helical" evidence="7">
    <location>
        <begin position="222"/>
        <end position="244"/>
    </location>
</feature>
<feature type="region of interest" description="Disordered" evidence="6">
    <location>
        <begin position="297"/>
        <end position="389"/>
    </location>
</feature>
<feature type="compositionally biased region" description="Basic and acidic residues" evidence="6">
    <location>
        <begin position="342"/>
        <end position="356"/>
    </location>
</feature>
<dbReference type="GO" id="GO:0008168">
    <property type="term" value="F:methyltransferase activity"/>
    <property type="evidence" value="ECO:0007669"/>
    <property type="project" value="UniProtKB-KW"/>
</dbReference>
<keyword evidence="9" id="KW-0489">Methyltransferase</keyword>
<feature type="transmembrane region" description="Helical" evidence="7">
    <location>
        <begin position="132"/>
        <end position="154"/>
    </location>
</feature>
<feature type="transmembrane region" description="Helical" evidence="7">
    <location>
        <begin position="95"/>
        <end position="120"/>
    </location>
</feature>
<evidence type="ECO:0000256" key="5">
    <source>
        <dbReference type="ARBA" id="ARBA00038359"/>
    </source>
</evidence>
<name>A0A9P7R5R9_9PEZI</name>
<comment type="caution">
    <text evidence="9">The sequence shown here is derived from an EMBL/GenBank/DDBJ whole genome shotgun (WGS) entry which is preliminary data.</text>
</comment>
<feature type="domain" description="Rhodopsin" evidence="8">
    <location>
        <begin position="37"/>
        <end position="285"/>
    </location>
</feature>
<proteinExistence type="inferred from homology"/>
<dbReference type="PANTHER" id="PTHR33048">
    <property type="entry name" value="PTH11-LIKE INTEGRAL MEMBRANE PROTEIN (AFU_ORTHOLOGUE AFUA_5G11245)"/>
    <property type="match status" value="1"/>
</dbReference>
<keyword evidence="4 7" id="KW-0472">Membrane</keyword>
<feature type="transmembrane region" description="Helical" evidence="7">
    <location>
        <begin position="192"/>
        <end position="210"/>
    </location>
</feature>
<dbReference type="InterPro" id="IPR029063">
    <property type="entry name" value="SAM-dependent_MTases_sf"/>
</dbReference>
<evidence type="ECO:0000256" key="1">
    <source>
        <dbReference type="ARBA" id="ARBA00004141"/>
    </source>
</evidence>
<sequence>MASLPVPDGIDLSESRVASIIGALSCTWALAAIAVALRFLARRIQSNKLWLEDWLITVSLTAAAVHVFISIGYMIPNGTGKHIWVAPTSATRAWAIGLFVSEVAYTVTLSTVKWSTLALYWRIFNARKSIRYYIWAMAGIVLAWFIAVILVTIFQCLPVHAFWARYDTVNPLSSDQYTCGVDVKMFFKGNSIPNIITDALVVLLPIPYVWKLQLHKAQKFALAGIFALGTFVTVVSMARLNVILSVDLTSPDITWNFIDTIIWTNVEANTAIICACLPCLKPILNLALNGRLKSSIRRSGQNSGGQYILNDRTKPSTTNGSSYLGGSGTGAMRKGVGGGGAEDERPFTRLSERDSEPSIDIANDDGGSGHGSLSKAGVTINTQEGRVGEAVTVKATPEVPPTTENAGNATQPIAPVSPAAVASSPAAPVSPAAAIVAEEDPDPSTDGYETGSDGSSNASTSLSSSVRDYEWENKRRYHKFKQGRYLCPNDEPEQDREDMKHALVVHICDGDLHSAPLDNPQKILDIGTGTGIWAIDMGDNYPEANIDGIDLSPIQPGFVPPNVRFLVDDAEADWLYPDNSVDFIHLRHMAPFIKDWPRLLRQAYRVLKPGGWIELQELRWRFACDDDTMGPDYAPTKMANLIEEGLGKFGFELYASETNPERLRAGGFVTQVHDVKKVPLGRWPKDDNLKTIGLYSQAVLFDGLQAITMGPLTRGLGWTPEEVEVLLMQVRKDLRNAAFHTYVYYHALSGQKPVEGA</sequence>
<dbReference type="Proteomes" id="UP000699042">
    <property type="component" value="Unassembled WGS sequence"/>
</dbReference>
<keyword evidence="10" id="KW-1185">Reference proteome</keyword>
<comment type="similarity">
    <text evidence="5">Belongs to the SAT4 family.</text>
</comment>
<evidence type="ECO:0000256" key="7">
    <source>
        <dbReference type="SAM" id="Phobius"/>
    </source>
</evidence>
<comment type="subcellular location">
    <subcellularLocation>
        <location evidence="1">Membrane</location>
        <topology evidence="1">Multi-pass membrane protein</topology>
    </subcellularLocation>
</comment>
<dbReference type="GO" id="GO:0016020">
    <property type="term" value="C:membrane"/>
    <property type="evidence" value="ECO:0007669"/>
    <property type="project" value="UniProtKB-SubCell"/>
</dbReference>
<organism evidence="9 10">
    <name type="scientific">Colletotrichum scovillei</name>
    <dbReference type="NCBI Taxonomy" id="1209932"/>
    <lineage>
        <taxon>Eukaryota</taxon>
        <taxon>Fungi</taxon>
        <taxon>Dikarya</taxon>
        <taxon>Ascomycota</taxon>
        <taxon>Pezizomycotina</taxon>
        <taxon>Sordariomycetes</taxon>
        <taxon>Hypocreomycetidae</taxon>
        <taxon>Glomerellales</taxon>
        <taxon>Glomerellaceae</taxon>
        <taxon>Colletotrichum</taxon>
        <taxon>Colletotrichum acutatum species complex</taxon>
    </lineage>
</organism>
<dbReference type="Gene3D" id="3.40.50.150">
    <property type="entry name" value="Vaccinia Virus protein VP39"/>
    <property type="match status" value="1"/>
</dbReference>
<keyword evidence="9" id="KW-0808">Transferase</keyword>
<keyword evidence="3 7" id="KW-1133">Transmembrane helix</keyword>
<feature type="compositionally biased region" description="Low complexity" evidence="6">
    <location>
        <begin position="452"/>
        <end position="465"/>
    </location>
</feature>
<dbReference type="PANTHER" id="PTHR33048:SF47">
    <property type="entry name" value="INTEGRAL MEMBRANE PROTEIN-RELATED"/>
    <property type="match status" value="1"/>
</dbReference>
<feature type="region of interest" description="Disordered" evidence="6">
    <location>
        <begin position="438"/>
        <end position="467"/>
    </location>
</feature>
<evidence type="ECO:0000256" key="2">
    <source>
        <dbReference type="ARBA" id="ARBA00022692"/>
    </source>
</evidence>
<dbReference type="InterPro" id="IPR049326">
    <property type="entry name" value="Rhodopsin_dom_fungi"/>
</dbReference>
<dbReference type="CDD" id="cd02440">
    <property type="entry name" value="AdoMet_MTases"/>
    <property type="match status" value="1"/>
</dbReference>
<feature type="compositionally biased region" description="Gly residues" evidence="6">
    <location>
        <begin position="323"/>
        <end position="340"/>
    </location>
</feature>
<evidence type="ECO:0000256" key="6">
    <source>
        <dbReference type="SAM" id="MobiDB-lite"/>
    </source>
</evidence>
<accession>A0A9P7R5R9</accession>
<dbReference type="Pfam" id="PF20684">
    <property type="entry name" value="Fung_rhodopsin"/>
    <property type="match status" value="1"/>
</dbReference>
<dbReference type="EMBL" id="JAESDN010000005">
    <property type="protein sequence ID" value="KAG7050713.1"/>
    <property type="molecule type" value="Genomic_DNA"/>
</dbReference>
<gene>
    <name evidence="9" type="ORF">JMJ77_013456</name>
</gene>
<evidence type="ECO:0000313" key="10">
    <source>
        <dbReference type="Proteomes" id="UP000699042"/>
    </source>
</evidence>
<feature type="transmembrane region" description="Helical" evidence="7">
    <location>
        <begin position="20"/>
        <end position="41"/>
    </location>
</feature>
<dbReference type="AlphaFoldDB" id="A0A9P7R5R9"/>
<dbReference type="SUPFAM" id="SSF53335">
    <property type="entry name" value="S-adenosyl-L-methionine-dependent methyltransferases"/>
    <property type="match status" value="1"/>
</dbReference>
<dbReference type="GO" id="GO:0032259">
    <property type="term" value="P:methylation"/>
    <property type="evidence" value="ECO:0007669"/>
    <property type="project" value="UniProtKB-KW"/>
</dbReference>
<keyword evidence="2 7" id="KW-0812">Transmembrane</keyword>
<evidence type="ECO:0000256" key="3">
    <source>
        <dbReference type="ARBA" id="ARBA00022989"/>
    </source>
</evidence>
<feature type="transmembrane region" description="Helical" evidence="7">
    <location>
        <begin position="53"/>
        <end position="75"/>
    </location>
</feature>
<evidence type="ECO:0000259" key="8">
    <source>
        <dbReference type="Pfam" id="PF20684"/>
    </source>
</evidence>
<evidence type="ECO:0000256" key="4">
    <source>
        <dbReference type="ARBA" id="ARBA00023136"/>
    </source>
</evidence>
<dbReference type="Pfam" id="PF13489">
    <property type="entry name" value="Methyltransf_23"/>
    <property type="match status" value="1"/>
</dbReference>
<reference evidence="9" key="1">
    <citation type="submission" date="2021-05" db="EMBL/GenBank/DDBJ databases">
        <title>Comparative genomics of three Colletotrichum scovillei strains and genetic complementation revealed genes involved fungal growth and virulence on chili pepper.</title>
        <authorList>
            <person name="Hsieh D.-K."/>
            <person name="Chuang S.-C."/>
            <person name="Chen C.-Y."/>
            <person name="Chao Y.-T."/>
            <person name="Lu M.-Y.J."/>
            <person name="Lee M.-H."/>
            <person name="Shih M.-C."/>
        </authorList>
    </citation>
    <scope>NUCLEOTIDE SEQUENCE</scope>
    <source>
        <strain evidence="9">Coll-153</strain>
    </source>
</reference>